<dbReference type="AlphaFoldDB" id="A0A8K0KDX7"/>
<gene>
    <name evidence="1" type="ORF">J437_LFUL008956</name>
</gene>
<organism evidence="1 2">
    <name type="scientific">Ladona fulva</name>
    <name type="common">Scarce chaser dragonfly</name>
    <name type="synonym">Libellula fulva</name>
    <dbReference type="NCBI Taxonomy" id="123851"/>
    <lineage>
        <taxon>Eukaryota</taxon>
        <taxon>Metazoa</taxon>
        <taxon>Ecdysozoa</taxon>
        <taxon>Arthropoda</taxon>
        <taxon>Hexapoda</taxon>
        <taxon>Insecta</taxon>
        <taxon>Pterygota</taxon>
        <taxon>Palaeoptera</taxon>
        <taxon>Odonata</taxon>
        <taxon>Epiprocta</taxon>
        <taxon>Anisoptera</taxon>
        <taxon>Libelluloidea</taxon>
        <taxon>Libellulidae</taxon>
        <taxon>Ladona</taxon>
    </lineage>
</organism>
<sequence length="135" mass="15067">MQYIKPQTIASFGILTKCSPLMMSLQPVVVTYICPMLDASSIVVTFKQKNTLNPPQKKLASCNITTRGEGSENMKYNTFPSEKTKVCSIHQIYSSSVSPFQAYTGIPEAAIAAAAWSWVLKMLQLDHCTWERLIE</sequence>
<evidence type="ECO:0000313" key="2">
    <source>
        <dbReference type="Proteomes" id="UP000792457"/>
    </source>
</evidence>
<evidence type="ECO:0000313" key="1">
    <source>
        <dbReference type="EMBL" id="KAG8233192.1"/>
    </source>
</evidence>
<dbReference type="Proteomes" id="UP000792457">
    <property type="component" value="Unassembled WGS sequence"/>
</dbReference>
<reference evidence="1" key="1">
    <citation type="submission" date="2013-04" db="EMBL/GenBank/DDBJ databases">
        <authorList>
            <person name="Qu J."/>
            <person name="Murali S.C."/>
            <person name="Bandaranaike D."/>
            <person name="Bellair M."/>
            <person name="Blankenburg K."/>
            <person name="Chao H."/>
            <person name="Dinh H."/>
            <person name="Doddapaneni H."/>
            <person name="Downs B."/>
            <person name="Dugan-Rocha S."/>
            <person name="Elkadiri S."/>
            <person name="Gnanaolivu R.D."/>
            <person name="Hernandez B."/>
            <person name="Javaid M."/>
            <person name="Jayaseelan J.C."/>
            <person name="Lee S."/>
            <person name="Li M."/>
            <person name="Ming W."/>
            <person name="Munidasa M."/>
            <person name="Muniz J."/>
            <person name="Nguyen L."/>
            <person name="Ongeri F."/>
            <person name="Osuji N."/>
            <person name="Pu L.-L."/>
            <person name="Puazo M."/>
            <person name="Qu C."/>
            <person name="Quiroz J."/>
            <person name="Raj R."/>
            <person name="Weissenberger G."/>
            <person name="Xin Y."/>
            <person name="Zou X."/>
            <person name="Han Y."/>
            <person name="Richards S."/>
            <person name="Worley K."/>
            <person name="Muzny D."/>
            <person name="Gibbs R."/>
        </authorList>
    </citation>
    <scope>NUCLEOTIDE SEQUENCE</scope>
    <source>
        <strain evidence="1">Sampled in the wild</strain>
    </source>
</reference>
<dbReference type="EMBL" id="KZ308693">
    <property type="protein sequence ID" value="KAG8233192.1"/>
    <property type="molecule type" value="Genomic_DNA"/>
</dbReference>
<accession>A0A8K0KDX7</accession>
<comment type="caution">
    <text evidence="1">The sequence shown here is derived from an EMBL/GenBank/DDBJ whole genome shotgun (WGS) entry which is preliminary data.</text>
</comment>
<proteinExistence type="predicted"/>
<dbReference type="OrthoDB" id="10007170at2759"/>
<keyword evidence="2" id="KW-1185">Reference proteome</keyword>
<protein>
    <submittedName>
        <fullName evidence="1">Uncharacterized protein</fullName>
    </submittedName>
</protein>
<name>A0A8K0KDX7_LADFU</name>
<reference evidence="1" key="2">
    <citation type="submission" date="2017-10" db="EMBL/GenBank/DDBJ databases">
        <title>Ladona fulva Genome sequencing and assembly.</title>
        <authorList>
            <person name="Murali S."/>
            <person name="Richards S."/>
            <person name="Bandaranaike D."/>
            <person name="Bellair M."/>
            <person name="Blankenburg K."/>
            <person name="Chao H."/>
            <person name="Dinh H."/>
            <person name="Doddapaneni H."/>
            <person name="Dugan-Rocha S."/>
            <person name="Elkadiri S."/>
            <person name="Gnanaolivu R."/>
            <person name="Hernandez B."/>
            <person name="Skinner E."/>
            <person name="Javaid M."/>
            <person name="Lee S."/>
            <person name="Li M."/>
            <person name="Ming W."/>
            <person name="Munidasa M."/>
            <person name="Muniz J."/>
            <person name="Nguyen L."/>
            <person name="Hughes D."/>
            <person name="Osuji N."/>
            <person name="Pu L.-L."/>
            <person name="Puazo M."/>
            <person name="Qu C."/>
            <person name="Quiroz J."/>
            <person name="Raj R."/>
            <person name="Weissenberger G."/>
            <person name="Xin Y."/>
            <person name="Zou X."/>
            <person name="Han Y."/>
            <person name="Worley K."/>
            <person name="Muzny D."/>
            <person name="Gibbs R."/>
        </authorList>
    </citation>
    <scope>NUCLEOTIDE SEQUENCE</scope>
    <source>
        <strain evidence="1">Sampled in the wild</strain>
    </source>
</reference>